<protein>
    <submittedName>
        <fullName evidence="1">Uncharacterized protein</fullName>
    </submittedName>
</protein>
<evidence type="ECO:0000313" key="1">
    <source>
        <dbReference type="EMBL" id="KKM21887.1"/>
    </source>
</evidence>
<name>A0A0F9I2V9_9ZZZZ</name>
<reference evidence="1" key="1">
    <citation type="journal article" date="2015" name="Nature">
        <title>Complex archaea that bridge the gap between prokaryotes and eukaryotes.</title>
        <authorList>
            <person name="Spang A."/>
            <person name="Saw J.H."/>
            <person name="Jorgensen S.L."/>
            <person name="Zaremba-Niedzwiedzka K."/>
            <person name="Martijn J."/>
            <person name="Lind A.E."/>
            <person name="van Eijk R."/>
            <person name="Schleper C."/>
            <person name="Guy L."/>
            <person name="Ettema T.J."/>
        </authorList>
    </citation>
    <scope>NUCLEOTIDE SEQUENCE</scope>
</reference>
<dbReference type="AlphaFoldDB" id="A0A0F9I2V9"/>
<dbReference type="EMBL" id="LAZR01013457">
    <property type="protein sequence ID" value="KKM21887.1"/>
    <property type="molecule type" value="Genomic_DNA"/>
</dbReference>
<accession>A0A0F9I2V9</accession>
<organism evidence="1">
    <name type="scientific">marine sediment metagenome</name>
    <dbReference type="NCBI Taxonomy" id="412755"/>
    <lineage>
        <taxon>unclassified sequences</taxon>
        <taxon>metagenomes</taxon>
        <taxon>ecological metagenomes</taxon>
    </lineage>
</organism>
<feature type="non-terminal residue" evidence="1">
    <location>
        <position position="1"/>
    </location>
</feature>
<sequence length="131" mass="14536">RIIGCHKDSVVVALRRNSVPIRDVKAARNLVPLQSFKYDILNDKDYLFQKYIVEGLSTEDIALLAGAKTPNSARQALLRFGIVVRNGREGQVYKREGDGFSLNKETQQIIEGGLPVLKVAIYSSACLFQVA</sequence>
<comment type="caution">
    <text evidence="1">The sequence shown here is derived from an EMBL/GenBank/DDBJ whole genome shotgun (WGS) entry which is preliminary data.</text>
</comment>
<gene>
    <name evidence="1" type="ORF">LCGC14_1630980</name>
</gene>
<proteinExistence type="predicted"/>